<gene>
    <name evidence="4" type="ORF">CEY11_08665</name>
</gene>
<dbReference type="InterPro" id="IPR051818">
    <property type="entry name" value="TPP_dependent_decarboxylase"/>
</dbReference>
<dbReference type="Gene3D" id="3.40.50.970">
    <property type="match status" value="1"/>
</dbReference>
<dbReference type="EMBL" id="NJIH01000004">
    <property type="protein sequence ID" value="OWT61890.1"/>
    <property type="molecule type" value="Genomic_DNA"/>
</dbReference>
<dbReference type="Proteomes" id="UP000214603">
    <property type="component" value="Unassembled WGS sequence"/>
</dbReference>
<dbReference type="AlphaFoldDB" id="A0A225MPN4"/>
<dbReference type="GO" id="GO:0016831">
    <property type="term" value="F:carboxy-lyase activity"/>
    <property type="evidence" value="ECO:0007669"/>
    <property type="project" value="UniProtKB-KW"/>
</dbReference>
<protein>
    <submittedName>
        <fullName evidence="4">Decarboxylase</fullName>
    </submittedName>
</protein>
<dbReference type="PANTHER" id="PTHR42818:SF1">
    <property type="entry name" value="SULFOPYRUVATE DECARBOXYLASE"/>
    <property type="match status" value="1"/>
</dbReference>
<dbReference type="GO" id="GO:0030976">
    <property type="term" value="F:thiamine pyrophosphate binding"/>
    <property type="evidence" value="ECO:0007669"/>
    <property type="project" value="InterPro"/>
</dbReference>
<dbReference type="CDD" id="cd07035">
    <property type="entry name" value="TPP_PYR_POX_like"/>
    <property type="match status" value="1"/>
</dbReference>
<accession>A0A225MPN4</accession>
<name>A0A225MPN4_9BURK</name>
<evidence type="ECO:0000256" key="2">
    <source>
        <dbReference type="ARBA" id="ARBA00023239"/>
    </source>
</evidence>
<evidence type="ECO:0000313" key="4">
    <source>
        <dbReference type="EMBL" id="OWT61890.1"/>
    </source>
</evidence>
<reference evidence="5" key="1">
    <citation type="submission" date="2017-06" db="EMBL/GenBank/DDBJ databases">
        <title>Herbaspirillum phytohormonus sp. nov., isolated from the root nodule of Robinia pseudoacacia in lead-zinc mine.</title>
        <authorList>
            <person name="Fan M."/>
            <person name="Lin Y."/>
        </authorList>
    </citation>
    <scope>NUCLEOTIDE SEQUENCE [LARGE SCALE GENOMIC DNA]</scope>
    <source>
        <strain evidence="5">SC-089</strain>
    </source>
</reference>
<comment type="caution">
    <text evidence="4">The sequence shown here is derived from an EMBL/GenBank/DDBJ whole genome shotgun (WGS) entry which is preliminary data.</text>
</comment>
<dbReference type="SUPFAM" id="SSF52518">
    <property type="entry name" value="Thiamin diphosphate-binding fold (THDP-binding)"/>
    <property type="match status" value="1"/>
</dbReference>
<dbReference type="Pfam" id="PF02776">
    <property type="entry name" value="TPP_enzyme_N"/>
    <property type="match status" value="1"/>
</dbReference>
<keyword evidence="1" id="KW-0210">Decarboxylase</keyword>
<evidence type="ECO:0000256" key="1">
    <source>
        <dbReference type="ARBA" id="ARBA00022793"/>
    </source>
</evidence>
<evidence type="ECO:0000313" key="5">
    <source>
        <dbReference type="Proteomes" id="UP000214603"/>
    </source>
</evidence>
<sequence>MSKRWPEIVARTLKSRDVRLITYVPDKVLAPLIDELLRDDFFTVINPTREEEAVGLVAGAWMAGGRGIVLMQTSGFATIANALASLSLPYQIPVPMMISERGTLGEFQIGQFMVYRTMQPLLNTMNIESYRLESLDTLEMIVGRSLDQAYKTQAPAALLLNPLLTARSAEEL</sequence>
<dbReference type="OrthoDB" id="3684683at2"/>
<dbReference type="RefSeq" id="WP_088602976.1">
    <property type="nucleotide sequence ID" value="NZ_NJIH01000004.1"/>
</dbReference>
<keyword evidence="2" id="KW-0456">Lyase</keyword>
<dbReference type="InterPro" id="IPR029061">
    <property type="entry name" value="THDP-binding"/>
</dbReference>
<dbReference type="InterPro" id="IPR012001">
    <property type="entry name" value="Thiamin_PyroP_enz_TPP-bd_dom"/>
</dbReference>
<evidence type="ECO:0000259" key="3">
    <source>
        <dbReference type="Pfam" id="PF02776"/>
    </source>
</evidence>
<keyword evidence="5" id="KW-1185">Reference proteome</keyword>
<proteinExistence type="predicted"/>
<feature type="domain" description="Thiamine pyrophosphate enzyme N-terminal TPP-binding" evidence="3">
    <location>
        <begin position="7"/>
        <end position="96"/>
    </location>
</feature>
<dbReference type="PANTHER" id="PTHR42818">
    <property type="entry name" value="SULFOPYRUVATE DECARBOXYLASE SUBUNIT ALPHA"/>
    <property type="match status" value="1"/>
</dbReference>
<organism evidence="4 5">
    <name type="scientific">Candidimonas nitroreducens</name>
    <dbReference type="NCBI Taxonomy" id="683354"/>
    <lineage>
        <taxon>Bacteria</taxon>
        <taxon>Pseudomonadati</taxon>
        <taxon>Pseudomonadota</taxon>
        <taxon>Betaproteobacteria</taxon>
        <taxon>Burkholderiales</taxon>
        <taxon>Alcaligenaceae</taxon>
        <taxon>Candidimonas</taxon>
    </lineage>
</organism>